<proteinExistence type="predicted"/>
<dbReference type="Proteomes" id="UP000000763">
    <property type="component" value="Chromosome 7"/>
</dbReference>
<reference evidence="2" key="2">
    <citation type="submission" date="2002-05" db="EMBL/GenBank/DDBJ databases">
        <title>Oryza sativa nipponbare(GA3) genomic DNA, chromosome 7, PAC clone:P0580A11.</title>
        <authorList>
            <person name="Sasaki T."/>
            <person name="Matsumoto T."/>
            <person name="Katayose Y."/>
        </authorList>
    </citation>
    <scope>NUCLEOTIDE SEQUENCE</scope>
</reference>
<dbReference type="AlphaFoldDB" id="Q84NW4"/>
<reference evidence="3" key="3">
    <citation type="journal article" date="2005" name="Nature">
        <title>The map-based sequence of the rice genome.</title>
        <authorList>
            <consortium name="International rice genome sequencing project (IRGSP)"/>
            <person name="Matsumoto T."/>
            <person name="Wu J."/>
            <person name="Kanamori H."/>
            <person name="Katayose Y."/>
            <person name="Fujisawa M."/>
            <person name="Namiki N."/>
            <person name="Mizuno H."/>
            <person name="Yamamoto K."/>
            <person name="Antonio B.A."/>
            <person name="Baba T."/>
            <person name="Sakata K."/>
            <person name="Nagamura Y."/>
            <person name="Aoki H."/>
            <person name="Arikawa K."/>
            <person name="Arita K."/>
            <person name="Bito T."/>
            <person name="Chiden Y."/>
            <person name="Fujitsuka N."/>
            <person name="Fukunaka R."/>
            <person name="Hamada M."/>
            <person name="Harada C."/>
            <person name="Hayashi A."/>
            <person name="Hijishita S."/>
            <person name="Honda M."/>
            <person name="Hosokawa S."/>
            <person name="Ichikawa Y."/>
            <person name="Idonuma A."/>
            <person name="Iijima M."/>
            <person name="Ikeda M."/>
            <person name="Ikeno M."/>
            <person name="Ito K."/>
            <person name="Ito S."/>
            <person name="Ito T."/>
            <person name="Ito Y."/>
            <person name="Ito Y."/>
            <person name="Iwabuchi A."/>
            <person name="Kamiya K."/>
            <person name="Karasawa W."/>
            <person name="Kurita K."/>
            <person name="Katagiri S."/>
            <person name="Kikuta A."/>
            <person name="Kobayashi H."/>
            <person name="Kobayashi N."/>
            <person name="Machita K."/>
            <person name="Maehara T."/>
            <person name="Masukawa M."/>
            <person name="Mizubayashi T."/>
            <person name="Mukai Y."/>
            <person name="Nagasaki H."/>
            <person name="Nagata Y."/>
            <person name="Naito S."/>
            <person name="Nakashima M."/>
            <person name="Nakama Y."/>
            <person name="Nakamichi Y."/>
            <person name="Nakamura M."/>
            <person name="Meguro A."/>
            <person name="Negishi M."/>
            <person name="Ohta I."/>
            <person name="Ohta T."/>
            <person name="Okamoto M."/>
            <person name="Ono N."/>
            <person name="Saji S."/>
            <person name="Sakaguchi M."/>
            <person name="Sakai K."/>
            <person name="Shibata M."/>
            <person name="Shimokawa T."/>
            <person name="Song J."/>
            <person name="Takazaki Y."/>
            <person name="Terasawa K."/>
            <person name="Tsugane M."/>
            <person name="Tsuji K."/>
            <person name="Ueda S."/>
            <person name="Waki K."/>
            <person name="Yamagata H."/>
            <person name="Yamamoto M."/>
            <person name="Yamamoto S."/>
            <person name="Yamane H."/>
            <person name="Yoshiki S."/>
            <person name="Yoshihara R."/>
            <person name="Yukawa K."/>
            <person name="Zhong H."/>
            <person name="Yano M."/>
            <person name="Yuan Q."/>
            <person name="Ouyang S."/>
            <person name="Liu J."/>
            <person name="Jones K.M."/>
            <person name="Gansberger K."/>
            <person name="Moffat K."/>
            <person name="Hill J."/>
            <person name="Bera J."/>
            <person name="Fadrosh D."/>
            <person name="Jin S."/>
            <person name="Johri S."/>
            <person name="Kim M."/>
            <person name="Overton L."/>
            <person name="Reardon M."/>
            <person name="Tsitrin T."/>
            <person name="Vuong H."/>
            <person name="Weaver B."/>
            <person name="Ciecko A."/>
            <person name="Tallon L."/>
            <person name="Jackson J."/>
            <person name="Pai G."/>
            <person name="Aken S.V."/>
            <person name="Utterback T."/>
            <person name="Reidmuller S."/>
            <person name="Feldblyum T."/>
            <person name="Hsiao J."/>
            <person name="Zismann V."/>
            <person name="Iobst S."/>
            <person name="de Vazeille A.R."/>
            <person name="Buell C.R."/>
            <person name="Ying K."/>
            <person name="Li Y."/>
            <person name="Lu T."/>
            <person name="Huang Y."/>
            <person name="Zhao Q."/>
            <person name="Feng Q."/>
            <person name="Zhang L."/>
            <person name="Zhu J."/>
            <person name="Weng Q."/>
            <person name="Mu J."/>
            <person name="Lu Y."/>
            <person name="Fan D."/>
            <person name="Liu Y."/>
            <person name="Guan J."/>
            <person name="Zhang Y."/>
            <person name="Yu S."/>
            <person name="Liu X."/>
            <person name="Zhang Y."/>
            <person name="Hong G."/>
            <person name="Han B."/>
            <person name="Choisne N."/>
            <person name="Demange N."/>
            <person name="Orjeda G."/>
            <person name="Samain S."/>
            <person name="Cattolico L."/>
            <person name="Pelletier E."/>
            <person name="Couloux A."/>
            <person name="Segurens B."/>
            <person name="Wincker P."/>
            <person name="D'Hont A."/>
            <person name="Scarpelli C."/>
            <person name="Weissenbach J."/>
            <person name="Salanoubat M."/>
            <person name="Quetier F."/>
            <person name="Yu Y."/>
            <person name="Kim H.R."/>
            <person name="Rambo T."/>
            <person name="Currie J."/>
            <person name="Collura K."/>
            <person name="Luo M."/>
            <person name="Yang T."/>
            <person name="Ammiraju J.S.S."/>
            <person name="Engler F."/>
            <person name="Soderlund C."/>
            <person name="Wing R.A."/>
            <person name="Palmer L.E."/>
            <person name="de la Bastide M."/>
            <person name="Spiegel L."/>
            <person name="Nascimento L."/>
            <person name="Zutavern T."/>
            <person name="O'Shaughnessy A."/>
            <person name="Dike S."/>
            <person name="Dedhia N."/>
            <person name="Preston R."/>
            <person name="Balija V."/>
            <person name="McCombie W.R."/>
            <person name="Chow T."/>
            <person name="Chen H."/>
            <person name="Chung M."/>
            <person name="Chen C."/>
            <person name="Shaw J."/>
            <person name="Wu H."/>
            <person name="Hsiao K."/>
            <person name="Chao Y."/>
            <person name="Chu M."/>
            <person name="Cheng C."/>
            <person name="Hour A."/>
            <person name="Lee P."/>
            <person name="Lin S."/>
            <person name="Lin Y."/>
            <person name="Liou J."/>
            <person name="Liu S."/>
            <person name="Hsing Y."/>
            <person name="Raghuvanshi S."/>
            <person name="Mohanty A."/>
            <person name="Bharti A.K."/>
            <person name="Gaur A."/>
            <person name="Gupta V."/>
            <person name="Kumar D."/>
            <person name="Ravi V."/>
            <person name="Vij S."/>
            <person name="Kapur A."/>
            <person name="Khurana P."/>
            <person name="Khurana P."/>
            <person name="Khurana J.P."/>
            <person name="Tyagi A.K."/>
            <person name="Gaikwad K."/>
            <person name="Singh A."/>
            <person name="Dalal V."/>
            <person name="Srivastava S."/>
            <person name="Dixit A."/>
            <person name="Pal A.K."/>
            <person name="Ghazi I.A."/>
            <person name="Yadav M."/>
            <person name="Pandit A."/>
            <person name="Bhargava A."/>
            <person name="Sureshbabu K."/>
            <person name="Batra K."/>
            <person name="Sharma T.R."/>
            <person name="Mohapatra T."/>
            <person name="Singh N.K."/>
            <person name="Messing J."/>
            <person name="Nelson A.B."/>
            <person name="Fuks G."/>
            <person name="Kavchok S."/>
            <person name="Keizer G."/>
            <person name="Linton E."/>
            <person name="Llaca V."/>
            <person name="Song R."/>
            <person name="Tanyolac B."/>
            <person name="Young S."/>
            <person name="Ho-Il K."/>
            <person name="Hahn J.H."/>
            <person name="Sangsakoo G."/>
            <person name="Vanavichit A."/>
            <person name="de Mattos Luiz.A.T."/>
            <person name="Zimmer P.D."/>
            <person name="Malone G."/>
            <person name="Dellagostin O."/>
            <person name="de Oliveira A.C."/>
            <person name="Bevan M."/>
            <person name="Bancroft I."/>
            <person name="Minx P."/>
            <person name="Cordum H."/>
            <person name="Wilson R."/>
            <person name="Cheng Z."/>
            <person name="Jin W."/>
            <person name="Jiang J."/>
            <person name="Leong S.A."/>
            <person name="Iwama H."/>
            <person name="Gojobori T."/>
            <person name="Itoh T."/>
            <person name="Niimura Y."/>
            <person name="Fujii Y."/>
            <person name="Habara T."/>
            <person name="Sakai H."/>
            <person name="Sato Y."/>
            <person name="Wilson G."/>
            <person name="Kumar K."/>
            <person name="McCouch S."/>
            <person name="Juretic N."/>
            <person name="Hoen D."/>
            <person name="Wright S."/>
            <person name="Bruskiewich R."/>
            <person name="Bureau T."/>
            <person name="Miyao A."/>
            <person name="Hirochika H."/>
            <person name="Nishikawa T."/>
            <person name="Kadowaki K."/>
            <person name="Sugiura M."/>
            <person name="Burr B."/>
            <person name="Sasaki T."/>
        </authorList>
    </citation>
    <scope>NUCLEOTIDE SEQUENCE [LARGE SCALE GENOMIC DNA]</scope>
    <source>
        <strain evidence="3">cv. Nipponbare</strain>
    </source>
</reference>
<dbReference type="EMBL" id="AP005176">
    <property type="protein sequence ID" value="BAC55765.1"/>
    <property type="molecule type" value="Genomic_DNA"/>
</dbReference>
<dbReference type="EMBL" id="AP005196">
    <property type="protein sequence ID" value="BAD31180.1"/>
    <property type="molecule type" value="Genomic_DNA"/>
</dbReference>
<reference evidence="3" key="4">
    <citation type="journal article" date="2008" name="Nucleic Acids Res.">
        <title>The rice annotation project database (RAP-DB): 2008 update.</title>
        <authorList>
            <consortium name="The rice annotation project (RAP)"/>
        </authorList>
    </citation>
    <scope>GENOME REANNOTATION</scope>
    <source>
        <strain evidence="3">cv. Nipponbare</strain>
    </source>
</reference>
<evidence type="ECO:0000313" key="3">
    <source>
        <dbReference type="Proteomes" id="UP000000763"/>
    </source>
</evidence>
<protein>
    <submittedName>
        <fullName evidence="1">Uncharacterized protein</fullName>
    </submittedName>
</protein>
<evidence type="ECO:0000313" key="2">
    <source>
        <dbReference type="EMBL" id="BAD31180.1"/>
    </source>
</evidence>
<organism evidence="1 3">
    <name type="scientific">Oryza sativa subsp. japonica</name>
    <name type="common">Rice</name>
    <dbReference type="NCBI Taxonomy" id="39947"/>
    <lineage>
        <taxon>Eukaryota</taxon>
        <taxon>Viridiplantae</taxon>
        <taxon>Streptophyta</taxon>
        <taxon>Embryophyta</taxon>
        <taxon>Tracheophyta</taxon>
        <taxon>Spermatophyta</taxon>
        <taxon>Magnoliopsida</taxon>
        <taxon>Liliopsida</taxon>
        <taxon>Poales</taxon>
        <taxon>Poaceae</taxon>
        <taxon>BOP clade</taxon>
        <taxon>Oryzoideae</taxon>
        <taxon>Oryzeae</taxon>
        <taxon>Oryzinae</taxon>
        <taxon>Oryza</taxon>
        <taxon>Oryza sativa</taxon>
    </lineage>
</organism>
<reference evidence="1" key="1">
    <citation type="submission" date="2002-05" db="EMBL/GenBank/DDBJ databases">
        <title>Oryza sativa nipponbare(GA3) genomic DNA, chromosome 7, BAC clone:OSJNBb0041J06.</title>
        <authorList>
            <person name="Sasaki T."/>
            <person name="Matsumoto T."/>
            <person name="Katayose Y."/>
        </authorList>
    </citation>
    <scope>NUCLEOTIDE SEQUENCE</scope>
</reference>
<accession>Q84NW4</accession>
<name>Q84NW4_ORYSJ</name>
<evidence type="ECO:0000313" key="1">
    <source>
        <dbReference type="EMBL" id="BAC55765.1"/>
    </source>
</evidence>
<gene>
    <name evidence="2" type="primary">P0580A11.129</name>
    <name evidence="1" type="ORF">OSJNBb0041J06.110</name>
</gene>
<sequence>MEWGPCFHGVPMSNLGTQSLVSFFRKNWVKRVGRRLQSSSLAPARNRWLRCRRGSHGQPRIVSEKPPHPTVLPDAIAALPAAVAAAWITPPPLQPRLHSVPSKPMGKGFGSSWQLRLTKCDSCTVNTLMQLVGPLVTDP</sequence>